<dbReference type="GO" id="GO:0048219">
    <property type="term" value="P:inter-Golgi cisterna vesicle-mediated transport"/>
    <property type="evidence" value="ECO:0007669"/>
    <property type="project" value="TreeGrafter"/>
</dbReference>
<evidence type="ECO:0000256" key="2">
    <source>
        <dbReference type="ARBA" id="ARBA00008473"/>
    </source>
</evidence>
<keyword evidence="7 12" id="KW-1133">Transmembrane helix</keyword>
<evidence type="ECO:0000256" key="1">
    <source>
        <dbReference type="ARBA" id="ARBA00004409"/>
    </source>
</evidence>
<sequence>MSASSGPSWEGLRKEARQLENEIDLKLVGFSKLGTGLSSNVKSDSSADKAPLLGPDHVFETMALEIESLLEKLTNLNDQMAEFSSGQVQSSALLHTIQRHREILQDYKQEFRKTQANFTARREREDLLKSVRKDIDNFKSSSGLNRRMDLYLKENDHIRSSDRLLDDQISIAVETRDNLVAQRVTFKRLQTRFNDLSNRFPLINSLLQRINLRKRRDSLILGLVIGACTILLILYAMR</sequence>
<evidence type="ECO:0000256" key="7">
    <source>
        <dbReference type="ARBA" id="ARBA00022989"/>
    </source>
</evidence>
<dbReference type="AlphaFoldDB" id="A0A8S1CAT4"/>
<dbReference type="CDD" id="cd15864">
    <property type="entry name" value="SNARE_GS28"/>
    <property type="match status" value="1"/>
</dbReference>
<dbReference type="GO" id="GO:0031201">
    <property type="term" value="C:SNARE complex"/>
    <property type="evidence" value="ECO:0007669"/>
    <property type="project" value="TreeGrafter"/>
</dbReference>
<dbReference type="GO" id="GO:0000139">
    <property type="term" value="C:Golgi membrane"/>
    <property type="evidence" value="ECO:0007669"/>
    <property type="project" value="UniProtKB-SubCell"/>
</dbReference>
<keyword evidence="14" id="KW-1185">Reference proteome</keyword>
<proteinExistence type="inferred from homology"/>
<feature type="coiled-coil region" evidence="11">
    <location>
        <begin position="59"/>
        <end position="117"/>
    </location>
</feature>
<evidence type="ECO:0000313" key="13">
    <source>
        <dbReference type="EMBL" id="CAB3364457.1"/>
    </source>
</evidence>
<evidence type="ECO:0000256" key="4">
    <source>
        <dbReference type="ARBA" id="ARBA00022448"/>
    </source>
</evidence>
<keyword evidence="8 10" id="KW-0333">Golgi apparatus</keyword>
<dbReference type="PANTHER" id="PTHR21094">
    <property type="entry name" value="GOS-28 SNARE- RELATED"/>
    <property type="match status" value="1"/>
</dbReference>
<keyword evidence="4 10" id="KW-0813">Transport</keyword>
<keyword evidence="9 10" id="KW-0472">Membrane</keyword>
<reference evidence="13 14" key="1">
    <citation type="submission" date="2020-04" db="EMBL/GenBank/DDBJ databases">
        <authorList>
            <person name="Alioto T."/>
            <person name="Alioto T."/>
            <person name="Gomez Garrido J."/>
        </authorList>
    </citation>
    <scope>NUCLEOTIDE SEQUENCE [LARGE SCALE GENOMIC DNA]</scope>
</reference>
<evidence type="ECO:0000256" key="5">
    <source>
        <dbReference type="ARBA" id="ARBA00022692"/>
    </source>
</evidence>
<dbReference type="PIRSF" id="PIRSF027109">
    <property type="entry name" value="Golgi_SNARE"/>
    <property type="match status" value="1"/>
</dbReference>
<comment type="subunit">
    <text evidence="10">Component of several multiprotein Golgi SNARE complexes.</text>
</comment>
<comment type="similarity">
    <text evidence="2 10">Belongs to the GOSR1 family.</text>
</comment>
<dbReference type="GO" id="GO:0006888">
    <property type="term" value="P:endoplasmic reticulum to Golgi vesicle-mediated transport"/>
    <property type="evidence" value="ECO:0007669"/>
    <property type="project" value="InterPro"/>
</dbReference>
<dbReference type="GO" id="GO:0005797">
    <property type="term" value="C:Golgi medial cisterna"/>
    <property type="evidence" value="ECO:0007669"/>
    <property type="project" value="TreeGrafter"/>
</dbReference>
<evidence type="ECO:0000313" key="14">
    <source>
        <dbReference type="Proteomes" id="UP000494165"/>
    </source>
</evidence>
<gene>
    <name evidence="13" type="ORF">CLODIP_2_CD09302</name>
</gene>
<evidence type="ECO:0000256" key="12">
    <source>
        <dbReference type="SAM" id="Phobius"/>
    </source>
</evidence>
<dbReference type="PANTHER" id="PTHR21094:SF2">
    <property type="entry name" value="GOLGI SNAP RECEPTOR COMPLEX MEMBER 1"/>
    <property type="match status" value="1"/>
</dbReference>
<dbReference type="GO" id="GO:0005801">
    <property type="term" value="C:cis-Golgi network"/>
    <property type="evidence" value="ECO:0007669"/>
    <property type="project" value="InterPro"/>
</dbReference>
<comment type="function">
    <text evidence="10">Involved in transport from the ER to the Golgi apparatus as well as in intra-Golgi transport. It belongs to a super-family of proteins called t-SNAREs or soluble NSF (N-ethylmaleimide-sensitive factor) attachment protein receptor.</text>
</comment>
<evidence type="ECO:0000256" key="8">
    <source>
        <dbReference type="ARBA" id="ARBA00023034"/>
    </source>
</evidence>
<dbReference type="InterPro" id="IPR023601">
    <property type="entry name" value="Golgi_SNAP_su1"/>
</dbReference>
<evidence type="ECO:0000256" key="6">
    <source>
        <dbReference type="ARBA" id="ARBA00022927"/>
    </source>
</evidence>
<dbReference type="GO" id="GO:0006906">
    <property type="term" value="P:vesicle fusion"/>
    <property type="evidence" value="ECO:0007669"/>
    <property type="project" value="TreeGrafter"/>
</dbReference>
<accession>A0A8S1CAT4</accession>
<keyword evidence="5 12" id="KW-0812">Transmembrane</keyword>
<evidence type="ECO:0000256" key="9">
    <source>
        <dbReference type="ARBA" id="ARBA00023136"/>
    </source>
</evidence>
<dbReference type="GO" id="GO:0005484">
    <property type="term" value="F:SNAP receptor activity"/>
    <property type="evidence" value="ECO:0007669"/>
    <property type="project" value="TreeGrafter"/>
</dbReference>
<dbReference type="Proteomes" id="UP000494165">
    <property type="component" value="Unassembled WGS sequence"/>
</dbReference>
<comment type="caution">
    <text evidence="13">The sequence shown here is derived from an EMBL/GenBank/DDBJ whole genome shotgun (WGS) entry which is preliminary data.</text>
</comment>
<dbReference type="Pfam" id="PF12352">
    <property type="entry name" value="V-SNARE_C"/>
    <property type="match status" value="1"/>
</dbReference>
<evidence type="ECO:0000256" key="10">
    <source>
        <dbReference type="PIRNR" id="PIRNR027109"/>
    </source>
</evidence>
<comment type="subcellular location">
    <subcellularLocation>
        <location evidence="1">Golgi apparatus membrane</location>
        <topology evidence="1">Single-pass type IV membrane protein</topology>
    </subcellularLocation>
</comment>
<dbReference type="GO" id="GO:0015031">
    <property type="term" value="P:protein transport"/>
    <property type="evidence" value="ECO:0007669"/>
    <property type="project" value="UniProtKB-KW"/>
</dbReference>
<dbReference type="OrthoDB" id="422156at2759"/>
<keyword evidence="11" id="KW-0175">Coiled coil</keyword>
<feature type="transmembrane region" description="Helical" evidence="12">
    <location>
        <begin position="219"/>
        <end position="237"/>
    </location>
</feature>
<evidence type="ECO:0000256" key="3">
    <source>
        <dbReference type="ARBA" id="ARBA00015612"/>
    </source>
</evidence>
<keyword evidence="6 10" id="KW-0653">Protein transport</keyword>
<dbReference type="EMBL" id="CADEPI010000016">
    <property type="protein sequence ID" value="CAB3364457.1"/>
    <property type="molecule type" value="Genomic_DNA"/>
</dbReference>
<protein>
    <recommendedName>
        <fullName evidence="3 10">Golgi SNAP receptor complex member 1</fullName>
    </recommendedName>
</protein>
<evidence type="ECO:0000256" key="11">
    <source>
        <dbReference type="SAM" id="Coils"/>
    </source>
</evidence>
<name>A0A8S1CAT4_9INSE</name>
<organism evidence="13 14">
    <name type="scientific">Cloeon dipterum</name>
    <dbReference type="NCBI Taxonomy" id="197152"/>
    <lineage>
        <taxon>Eukaryota</taxon>
        <taxon>Metazoa</taxon>
        <taxon>Ecdysozoa</taxon>
        <taxon>Arthropoda</taxon>
        <taxon>Hexapoda</taxon>
        <taxon>Insecta</taxon>
        <taxon>Pterygota</taxon>
        <taxon>Palaeoptera</taxon>
        <taxon>Ephemeroptera</taxon>
        <taxon>Pisciforma</taxon>
        <taxon>Baetidae</taxon>
        <taxon>Cloeon</taxon>
    </lineage>
</organism>
<keyword evidence="10" id="KW-0931">ER-Golgi transport</keyword>